<evidence type="ECO:0000313" key="2">
    <source>
        <dbReference type="EMBL" id="SFK13658.1"/>
    </source>
</evidence>
<name>A0A1I3X1N5_9RHOB</name>
<dbReference type="STRING" id="576117.SAMN04488138_1377"/>
<accession>A0A1I3X1N5</accession>
<dbReference type="AlphaFoldDB" id="A0A1I3X1N5"/>
<dbReference type="Proteomes" id="UP000183299">
    <property type="component" value="Unassembled WGS sequence"/>
</dbReference>
<dbReference type="Gene3D" id="2.40.160.90">
    <property type="match status" value="1"/>
</dbReference>
<gene>
    <name evidence="2" type="ORF">SAMN04488138_1377</name>
</gene>
<feature type="signal peptide" evidence="1">
    <location>
        <begin position="1"/>
        <end position="17"/>
    </location>
</feature>
<protein>
    <recommendedName>
        <fullName evidence="4">Transferrin-binding protein B C-lobe/N-lobe beta barrel domain-containing protein</fullName>
    </recommendedName>
</protein>
<evidence type="ECO:0008006" key="4">
    <source>
        <dbReference type="Google" id="ProtNLM"/>
    </source>
</evidence>
<evidence type="ECO:0000256" key="1">
    <source>
        <dbReference type="SAM" id="SignalP"/>
    </source>
</evidence>
<feature type="chain" id="PRO_5010304171" description="Transferrin-binding protein B C-lobe/N-lobe beta barrel domain-containing protein" evidence="1">
    <location>
        <begin position="18"/>
        <end position="185"/>
    </location>
</feature>
<keyword evidence="1" id="KW-0732">Signal</keyword>
<evidence type="ECO:0000313" key="3">
    <source>
        <dbReference type="Proteomes" id="UP000183299"/>
    </source>
</evidence>
<proteinExistence type="predicted"/>
<organism evidence="2 3">
    <name type="scientific">Celeribacter halophilus</name>
    <dbReference type="NCBI Taxonomy" id="576117"/>
    <lineage>
        <taxon>Bacteria</taxon>
        <taxon>Pseudomonadati</taxon>
        <taxon>Pseudomonadota</taxon>
        <taxon>Alphaproteobacteria</taxon>
        <taxon>Rhodobacterales</taxon>
        <taxon>Roseobacteraceae</taxon>
        <taxon>Celeribacter</taxon>
    </lineage>
</organism>
<sequence length="185" mass="19383">MRLFTMAALAAATLPLAACLGGGGDSDGDLPENFEEIADLYEAAEAGELEEATEEMMSGTATLEGAIAFEDVGEDEDLEVIGDLTLSANFTTNEVTGSADSFEIYTDDDEVEATLSGSLEVDGDITGTTMTADLWGTLTDDEDHDISMIMDGTFYDADGDLAVAGDVEGTIDDEYHEGGFAAIEE</sequence>
<keyword evidence="3" id="KW-1185">Reference proteome</keyword>
<dbReference type="RefSeq" id="WP_066602137.1">
    <property type="nucleotide sequence ID" value="NZ_JAUOSA010000015.1"/>
</dbReference>
<reference evidence="2 3" key="1">
    <citation type="submission" date="2016-10" db="EMBL/GenBank/DDBJ databases">
        <authorList>
            <person name="de Groot N.N."/>
        </authorList>
    </citation>
    <scope>NUCLEOTIDE SEQUENCE [LARGE SCALE GENOMIC DNA]</scope>
    <source>
        <strain evidence="2 3">CGMCC 1.8891</strain>
    </source>
</reference>
<dbReference type="EMBL" id="FORY01000037">
    <property type="protein sequence ID" value="SFK13658.1"/>
    <property type="molecule type" value="Genomic_DNA"/>
</dbReference>